<evidence type="ECO:0000313" key="1">
    <source>
        <dbReference type="EMBL" id="KAJ6811426.1"/>
    </source>
</evidence>
<keyword evidence="2" id="KW-1185">Reference proteome</keyword>
<dbReference type="AlphaFoldDB" id="A0AAX6F508"/>
<protein>
    <submittedName>
        <fullName evidence="1">Calmodulin-binding transcription activator 1 isoform X1</fullName>
    </submittedName>
</protein>
<proteinExistence type="predicted"/>
<evidence type="ECO:0000313" key="2">
    <source>
        <dbReference type="Proteomes" id="UP001140949"/>
    </source>
</evidence>
<dbReference type="Proteomes" id="UP001140949">
    <property type="component" value="Unassembled WGS sequence"/>
</dbReference>
<accession>A0AAX6F508</accession>
<organism evidence="1 2">
    <name type="scientific">Iris pallida</name>
    <name type="common">Sweet iris</name>
    <dbReference type="NCBI Taxonomy" id="29817"/>
    <lineage>
        <taxon>Eukaryota</taxon>
        <taxon>Viridiplantae</taxon>
        <taxon>Streptophyta</taxon>
        <taxon>Embryophyta</taxon>
        <taxon>Tracheophyta</taxon>
        <taxon>Spermatophyta</taxon>
        <taxon>Magnoliopsida</taxon>
        <taxon>Liliopsida</taxon>
        <taxon>Asparagales</taxon>
        <taxon>Iridaceae</taxon>
        <taxon>Iridoideae</taxon>
        <taxon>Irideae</taxon>
        <taxon>Iris</taxon>
    </lineage>
</organism>
<sequence length="73" mass="8457">MLMSIPKYMKYTNLCIPQMLLFFYLDSSIQILADFVPPILVAIIKSLFHKNIFICLLQRPAKEPQRISRTLGA</sequence>
<comment type="caution">
    <text evidence="1">The sequence shown here is derived from an EMBL/GenBank/DDBJ whole genome shotgun (WGS) entry which is preliminary data.</text>
</comment>
<gene>
    <name evidence="1" type="ORF">M6B38_153735</name>
</gene>
<reference evidence="1" key="2">
    <citation type="submission" date="2023-04" db="EMBL/GenBank/DDBJ databases">
        <authorList>
            <person name="Bruccoleri R.E."/>
            <person name="Oakeley E.J."/>
            <person name="Faust A.-M."/>
            <person name="Dessus-Babus S."/>
            <person name="Altorfer M."/>
            <person name="Burckhardt D."/>
            <person name="Oertli M."/>
            <person name="Naumann U."/>
            <person name="Petersen F."/>
            <person name="Wong J."/>
        </authorList>
    </citation>
    <scope>NUCLEOTIDE SEQUENCE</scope>
    <source>
        <strain evidence="1">GSM-AAB239-AS_SAM_17_03QT</strain>
        <tissue evidence="1">Leaf</tissue>
    </source>
</reference>
<name>A0AAX6F508_IRIPA</name>
<dbReference type="EMBL" id="JANAVB010031619">
    <property type="protein sequence ID" value="KAJ6811426.1"/>
    <property type="molecule type" value="Genomic_DNA"/>
</dbReference>
<reference evidence="1" key="1">
    <citation type="journal article" date="2023" name="GigaByte">
        <title>Genome assembly of the bearded iris, Iris pallida Lam.</title>
        <authorList>
            <person name="Bruccoleri R.E."/>
            <person name="Oakeley E.J."/>
            <person name="Faust A.M.E."/>
            <person name="Altorfer M."/>
            <person name="Dessus-Babus S."/>
            <person name="Burckhardt D."/>
            <person name="Oertli M."/>
            <person name="Naumann U."/>
            <person name="Petersen F."/>
            <person name="Wong J."/>
        </authorList>
    </citation>
    <scope>NUCLEOTIDE SEQUENCE</scope>
    <source>
        <strain evidence="1">GSM-AAB239-AS_SAM_17_03QT</strain>
    </source>
</reference>